<proteinExistence type="predicted"/>
<sequence length="61" mass="6844">MDVSDPKCDDAQCHPWEDVGVVALPRVECLALVDHRVKWAPTGKHTATLTEQDHSKNNIHQ</sequence>
<reference evidence="1" key="1">
    <citation type="journal article" date="2019" name="bioRxiv">
        <title>The Genome of the Zebra Mussel, Dreissena polymorpha: A Resource for Invasive Species Research.</title>
        <authorList>
            <person name="McCartney M.A."/>
            <person name="Auch B."/>
            <person name="Kono T."/>
            <person name="Mallez S."/>
            <person name="Zhang Y."/>
            <person name="Obille A."/>
            <person name="Becker A."/>
            <person name="Abrahante J.E."/>
            <person name="Garbe J."/>
            <person name="Badalamenti J.P."/>
            <person name="Herman A."/>
            <person name="Mangelson H."/>
            <person name="Liachko I."/>
            <person name="Sullivan S."/>
            <person name="Sone E.D."/>
            <person name="Koren S."/>
            <person name="Silverstein K.A.T."/>
            <person name="Beckman K.B."/>
            <person name="Gohl D.M."/>
        </authorList>
    </citation>
    <scope>NUCLEOTIDE SEQUENCE</scope>
    <source>
        <strain evidence="1">Duluth1</strain>
        <tissue evidence="1">Whole animal</tissue>
    </source>
</reference>
<keyword evidence="2" id="KW-1185">Reference proteome</keyword>
<organism evidence="1 2">
    <name type="scientific">Dreissena polymorpha</name>
    <name type="common">Zebra mussel</name>
    <name type="synonym">Mytilus polymorpha</name>
    <dbReference type="NCBI Taxonomy" id="45954"/>
    <lineage>
        <taxon>Eukaryota</taxon>
        <taxon>Metazoa</taxon>
        <taxon>Spiralia</taxon>
        <taxon>Lophotrochozoa</taxon>
        <taxon>Mollusca</taxon>
        <taxon>Bivalvia</taxon>
        <taxon>Autobranchia</taxon>
        <taxon>Heteroconchia</taxon>
        <taxon>Euheterodonta</taxon>
        <taxon>Imparidentia</taxon>
        <taxon>Neoheterodontei</taxon>
        <taxon>Myida</taxon>
        <taxon>Dreissenoidea</taxon>
        <taxon>Dreissenidae</taxon>
        <taxon>Dreissena</taxon>
    </lineage>
</organism>
<evidence type="ECO:0000313" key="2">
    <source>
        <dbReference type="Proteomes" id="UP000828390"/>
    </source>
</evidence>
<dbReference type="AlphaFoldDB" id="A0A9D4CI15"/>
<evidence type="ECO:0000313" key="1">
    <source>
        <dbReference type="EMBL" id="KAH3725041.1"/>
    </source>
</evidence>
<comment type="caution">
    <text evidence="1">The sequence shown here is derived from an EMBL/GenBank/DDBJ whole genome shotgun (WGS) entry which is preliminary data.</text>
</comment>
<accession>A0A9D4CI15</accession>
<gene>
    <name evidence="1" type="ORF">DPMN_050870</name>
</gene>
<reference evidence="1" key="2">
    <citation type="submission" date="2020-11" db="EMBL/GenBank/DDBJ databases">
        <authorList>
            <person name="McCartney M.A."/>
            <person name="Auch B."/>
            <person name="Kono T."/>
            <person name="Mallez S."/>
            <person name="Becker A."/>
            <person name="Gohl D.M."/>
            <person name="Silverstein K.A.T."/>
            <person name="Koren S."/>
            <person name="Bechman K.B."/>
            <person name="Herman A."/>
            <person name="Abrahante J.E."/>
            <person name="Garbe J."/>
        </authorList>
    </citation>
    <scope>NUCLEOTIDE SEQUENCE</scope>
    <source>
        <strain evidence="1">Duluth1</strain>
        <tissue evidence="1">Whole animal</tissue>
    </source>
</reference>
<dbReference type="EMBL" id="JAIWYP010000012">
    <property type="protein sequence ID" value="KAH3725041.1"/>
    <property type="molecule type" value="Genomic_DNA"/>
</dbReference>
<protein>
    <submittedName>
        <fullName evidence="1">Uncharacterized protein</fullName>
    </submittedName>
</protein>
<name>A0A9D4CI15_DREPO</name>
<dbReference type="Proteomes" id="UP000828390">
    <property type="component" value="Unassembled WGS sequence"/>
</dbReference>